<reference evidence="1 2" key="1">
    <citation type="journal article" date="2011" name="Stand. Genomic Sci.">
        <title>Complete genome sequence of Haliscomenobacter hydrossis type strain (O).</title>
        <authorList>
            <consortium name="US DOE Joint Genome Institute (JGI-PGF)"/>
            <person name="Daligault H."/>
            <person name="Lapidus A."/>
            <person name="Zeytun A."/>
            <person name="Nolan M."/>
            <person name="Lucas S."/>
            <person name="Del Rio T.G."/>
            <person name="Tice H."/>
            <person name="Cheng J.F."/>
            <person name="Tapia R."/>
            <person name="Han C."/>
            <person name="Goodwin L."/>
            <person name="Pitluck S."/>
            <person name="Liolios K."/>
            <person name="Pagani I."/>
            <person name="Ivanova N."/>
            <person name="Huntemann M."/>
            <person name="Mavromatis K."/>
            <person name="Mikhailova N."/>
            <person name="Pati A."/>
            <person name="Chen A."/>
            <person name="Palaniappan K."/>
            <person name="Land M."/>
            <person name="Hauser L."/>
            <person name="Brambilla E.M."/>
            <person name="Rohde M."/>
            <person name="Verbarg S."/>
            <person name="Goker M."/>
            <person name="Bristow J."/>
            <person name="Eisen J.A."/>
            <person name="Markowitz V."/>
            <person name="Hugenholtz P."/>
            <person name="Kyrpides N.C."/>
            <person name="Klenk H.P."/>
            <person name="Woyke T."/>
        </authorList>
    </citation>
    <scope>NUCLEOTIDE SEQUENCE [LARGE SCALE GENOMIC DNA]</scope>
    <source>
        <strain evidence="2">ATCC 27775 / DSM 1100 / LMG 10767 / O</strain>
    </source>
</reference>
<evidence type="ECO:0000313" key="2">
    <source>
        <dbReference type="Proteomes" id="UP000008461"/>
    </source>
</evidence>
<name>F4L4C2_HALH1</name>
<dbReference type="Proteomes" id="UP000008461">
    <property type="component" value="Chromosome"/>
</dbReference>
<gene>
    <name evidence="1" type="ordered locus">Halhy_3943</name>
</gene>
<keyword evidence="2" id="KW-1185">Reference proteome</keyword>
<dbReference type="EMBL" id="CP002691">
    <property type="protein sequence ID" value="AEE51791.1"/>
    <property type="molecule type" value="Genomic_DNA"/>
</dbReference>
<accession>F4L4C2</accession>
<evidence type="ECO:0000313" key="1">
    <source>
        <dbReference type="EMBL" id="AEE51791.1"/>
    </source>
</evidence>
<proteinExistence type="predicted"/>
<protein>
    <submittedName>
        <fullName evidence="1">Uncharacterized protein</fullName>
    </submittedName>
</protein>
<dbReference type="HOGENOM" id="CLU_1155154_0_0_10"/>
<sequence length="240" mass="28067">MARKKEDFLCMVDANSYFYMRITELNNSKTLWDYLADSQKVCFSNIVNSELNRNDKKFVAYYQITQSEVIKRHSKHAYNFKKNQTKLTLALFDEIIKVGDKDGGEKANWAAAIDTFFQRKQLAYISDEDRAIGNSLKKRDGFLKDQIATFPFFPIWNTFDTILYLYARQILTFDLAEDAIRGLDGFFLKLEKGTLETQKRDGTLSKDQFSRSIRDSFDRSNTRKIAYIERLQLIQKSLSV</sequence>
<dbReference type="KEGG" id="hhy:Halhy_3943"/>
<dbReference type="AlphaFoldDB" id="F4L4C2"/>
<dbReference type="RefSeq" id="WP_013766330.1">
    <property type="nucleotide sequence ID" value="NC_015510.1"/>
</dbReference>
<reference key="2">
    <citation type="submission" date="2011-04" db="EMBL/GenBank/DDBJ databases">
        <title>Complete sequence of chromosome of Haliscomenobacter hydrossis DSM 1100.</title>
        <authorList>
            <consortium name="US DOE Joint Genome Institute (JGI-PGF)"/>
            <person name="Lucas S."/>
            <person name="Han J."/>
            <person name="Lapidus A."/>
            <person name="Bruce D."/>
            <person name="Goodwin L."/>
            <person name="Pitluck S."/>
            <person name="Peters L."/>
            <person name="Kyrpides N."/>
            <person name="Mavromatis K."/>
            <person name="Ivanova N."/>
            <person name="Ovchinnikova G."/>
            <person name="Pagani I."/>
            <person name="Daligault H."/>
            <person name="Detter J.C."/>
            <person name="Han C."/>
            <person name="Land M."/>
            <person name="Hauser L."/>
            <person name="Markowitz V."/>
            <person name="Cheng J.-F."/>
            <person name="Hugenholtz P."/>
            <person name="Woyke T."/>
            <person name="Wu D."/>
            <person name="Verbarg S."/>
            <person name="Frueling A."/>
            <person name="Brambilla E."/>
            <person name="Klenk H.-P."/>
            <person name="Eisen J.A."/>
        </authorList>
    </citation>
    <scope>NUCLEOTIDE SEQUENCE</scope>
    <source>
        <strain>DSM 1100</strain>
    </source>
</reference>
<dbReference type="STRING" id="760192.Halhy_3943"/>
<organism evidence="1 2">
    <name type="scientific">Haliscomenobacter hydrossis (strain ATCC 27775 / DSM 1100 / LMG 10767 / O)</name>
    <dbReference type="NCBI Taxonomy" id="760192"/>
    <lineage>
        <taxon>Bacteria</taxon>
        <taxon>Pseudomonadati</taxon>
        <taxon>Bacteroidota</taxon>
        <taxon>Saprospiria</taxon>
        <taxon>Saprospirales</taxon>
        <taxon>Haliscomenobacteraceae</taxon>
        <taxon>Haliscomenobacter</taxon>
    </lineage>
</organism>